<feature type="transmembrane region" description="Helical" evidence="1">
    <location>
        <begin position="234"/>
        <end position="257"/>
    </location>
</feature>
<name>A0ABT5FIA1_9GAMM</name>
<dbReference type="EMBL" id="JAQOMS010000002">
    <property type="protein sequence ID" value="MDC2890925.1"/>
    <property type="molecule type" value="Genomic_DNA"/>
</dbReference>
<dbReference type="Pfam" id="PF00497">
    <property type="entry name" value="SBP_bac_3"/>
    <property type="match status" value="1"/>
</dbReference>
<accession>A0ABT5FIA1</accession>
<dbReference type="SUPFAM" id="SSF53850">
    <property type="entry name" value="Periplasmic binding protein-like II"/>
    <property type="match status" value="1"/>
</dbReference>
<protein>
    <submittedName>
        <fullName evidence="3">Diguanylate cyclase</fullName>
        <ecNumber evidence="3">2.7.7.65</ecNumber>
    </submittedName>
</protein>
<dbReference type="InterPro" id="IPR000160">
    <property type="entry name" value="GGDEF_dom"/>
</dbReference>
<dbReference type="SMART" id="SM00267">
    <property type="entry name" value="GGDEF"/>
    <property type="match status" value="1"/>
</dbReference>
<keyword evidence="1" id="KW-1133">Transmembrane helix</keyword>
<reference evidence="3 4" key="1">
    <citation type="submission" date="2023-01" db="EMBL/GenBank/DDBJ databases">
        <title>Psychrosphaera sp. nov., isolated from marine algae.</title>
        <authorList>
            <person name="Bayburt H."/>
            <person name="Choi B.J."/>
            <person name="Kim J.M."/>
            <person name="Choi D.G."/>
            <person name="Jeon C.O."/>
        </authorList>
    </citation>
    <scope>NUCLEOTIDE SEQUENCE [LARGE SCALE GENOMIC DNA]</scope>
    <source>
        <strain evidence="3 4">G1-22</strain>
    </source>
</reference>
<evidence type="ECO:0000259" key="2">
    <source>
        <dbReference type="PROSITE" id="PS50887"/>
    </source>
</evidence>
<evidence type="ECO:0000313" key="3">
    <source>
        <dbReference type="EMBL" id="MDC2890925.1"/>
    </source>
</evidence>
<evidence type="ECO:0000256" key="1">
    <source>
        <dbReference type="SAM" id="Phobius"/>
    </source>
</evidence>
<comment type="caution">
    <text evidence="3">The sequence shown here is derived from an EMBL/GenBank/DDBJ whole genome shotgun (WGS) entry which is preliminary data.</text>
</comment>
<keyword evidence="3" id="KW-0548">Nucleotidyltransferase</keyword>
<dbReference type="NCBIfam" id="TIGR00254">
    <property type="entry name" value="GGDEF"/>
    <property type="match status" value="1"/>
</dbReference>
<dbReference type="SUPFAM" id="SSF55073">
    <property type="entry name" value="Nucleotide cyclase"/>
    <property type="match status" value="1"/>
</dbReference>
<dbReference type="PANTHER" id="PTHR46663:SF3">
    <property type="entry name" value="SLL0267 PROTEIN"/>
    <property type="match status" value="1"/>
</dbReference>
<dbReference type="SMART" id="SM00062">
    <property type="entry name" value="PBPb"/>
    <property type="match status" value="1"/>
</dbReference>
<keyword evidence="4" id="KW-1185">Reference proteome</keyword>
<sequence>MVPELTVGMVKDWFPYEFIDDEGNPQGISIDIFKIATELTGQHYKFVVFDRWGDLMTSFRSGKIDMVANITASESRSKFADFTSSYWQTPWSITTHKSQENVDSIEKFYGKRIALIEGYQMIKELSERYPQVIIQVVESFDEALTLLKAGVIDGVLDNMLVSAGYLQENNLYQFKIHVIEDLPYDISNIGVRQDLKQQLRMMEKIVSSITDKDREKIITRWSKIDVVQGINSKIYLRNVIAFIFIATVVIASVLFWNRRLQNEIKLRITAETKLKHLASHDLMTGLPNRALFNDRLNQAIVSHRRNNKVLAVMFVDLDGFKQVNDTFGHDVGDELLIMVSDRLRVVGRASDTVARIGGDEFVILVTDLDDTAQASKVAEKLLRTLSVHLICPLQLLMLVLLSVSLVFLSMAKPLMNCLKVPMTLCMSLKILVKTAIILPHAKTHILFC</sequence>
<proteinExistence type="predicted"/>
<dbReference type="InterPro" id="IPR052163">
    <property type="entry name" value="DGC-Regulatory_Protein"/>
</dbReference>
<dbReference type="CDD" id="cd01007">
    <property type="entry name" value="PBP2_BvgS_HisK_like"/>
    <property type="match status" value="1"/>
</dbReference>
<dbReference type="PANTHER" id="PTHR46663">
    <property type="entry name" value="DIGUANYLATE CYCLASE DGCT-RELATED"/>
    <property type="match status" value="1"/>
</dbReference>
<dbReference type="Pfam" id="PF00990">
    <property type="entry name" value="GGDEF"/>
    <property type="match status" value="1"/>
</dbReference>
<gene>
    <name evidence="3" type="ORF">PN838_22055</name>
</gene>
<organism evidence="3 4">
    <name type="scientific">Psychrosphaera algicola</name>
    <dbReference type="NCBI Taxonomy" id="3023714"/>
    <lineage>
        <taxon>Bacteria</taxon>
        <taxon>Pseudomonadati</taxon>
        <taxon>Pseudomonadota</taxon>
        <taxon>Gammaproteobacteria</taxon>
        <taxon>Alteromonadales</taxon>
        <taxon>Pseudoalteromonadaceae</taxon>
        <taxon>Psychrosphaera</taxon>
    </lineage>
</organism>
<dbReference type="CDD" id="cd01949">
    <property type="entry name" value="GGDEF"/>
    <property type="match status" value="1"/>
</dbReference>
<dbReference type="EC" id="2.7.7.65" evidence="3"/>
<keyword evidence="3" id="KW-0808">Transferase</keyword>
<feature type="transmembrane region" description="Helical" evidence="1">
    <location>
        <begin position="385"/>
        <end position="408"/>
    </location>
</feature>
<dbReference type="GO" id="GO:0052621">
    <property type="term" value="F:diguanylate cyclase activity"/>
    <property type="evidence" value="ECO:0007669"/>
    <property type="project" value="UniProtKB-EC"/>
</dbReference>
<keyword evidence="1" id="KW-0812">Transmembrane</keyword>
<dbReference type="PROSITE" id="PS50887">
    <property type="entry name" value="GGDEF"/>
    <property type="match status" value="1"/>
</dbReference>
<evidence type="ECO:0000313" key="4">
    <source>
        <dbReference type="Proteomes" id="UP001528411"/>
    </source>
</evidence>
<dbReference type="InterPro" id="IPR001638">
    <property type="entry name" value="Solute-binding_3/MltF_N"/>
</dbReference>
<dbReference type="Gene3D" id="3.40.190.10">
    <property type="entry name" value="Periplasmic binding protein-like II"/>
    <property type="match status" value="2"/>
</dbReference>
<dbReference type="Gene3D" id="3.30.70.270">
    <property type="match status" value="1"/>
</dbReference>
<keyword evidence="1" id="KW-0472">Membrane</keyword>
<dbReference type="Proteomes" id="UP001528411">
    <property type="component" value="Unassembled WGS sequence"/>
</dbReference>
<dbReference type="InterPro" id="IPR029787">
    <property type="entry name" value="Nucleotide_cyclase"/>
</dbReference>
<dbReference type="InterPro" id="IPR043128">
    <property type="entry name" value="Rev_trsase/Diguanyl_cyclase"/>
</dbReference>
<feature type="domain" description="GGDEF" evidence="2">
    <location>
        <begin position="308"/>
        <end position="441"/>
    </location>
</feature>